<name>A0A7U2F0H6_PHANO</name>
<feature type="region of interest" description="Disordered" evidence="1">
    <location>
        <begin position="25"/>
        <end position="47"/>
    </location>
</feature>
<evidence type="ECO:0008006" key="4">
    <source>
        <dbReference type="Google" id="ProtNLM"/>
    </source>
</evidence>
<keyword evidence="3" id="KW-1185">Reference proteome</keyword>
<accession>A0A7U2F0H6</accession>
<feature type="region of interest" description="Disordered" evidence="1">
    <location>
        <begin position="300"/>
        <end position="326"/>
    </location>
</feature>
<reference evidence="3" key="1">
    <citation type="journal article" date="2021" name="BMC Genomics">
        <title>Chromosome-level genome assembly and manually-curated proteome of model necrotroph Parastagonospora nodorum Sn15 reveals a genome-wide trove of candidate effector homologs, and redundancy of virulence-related functions within an accessory chromosome.</title>
        <authorList>
            <person name="Bertazzoni S."/>
            <person name="Jones D.A.B."/>
            <person name="Phan H.T."/>
            <person name="Tan K.-C."/>
            <person name="Hane J.K."/>
        </authorList>
    </citation>
    <scope>NUCLEOTIDE SEQUENCE [LARGE SCALE GENOMIC DNA]</scope>
    <source>
        <strain evidence="3">SN15 / ATCC MYA-4574 / FGSC 10173)</strain>
    </source>
</reference>
<evidence type="ECO:0000256" key="1">
    <source>
        <dbReference type="SAM" id="MobiDB-lite"/>
    </source>
</evidence>
<dbReference type="AlphaFoldDB" id="A0A7U2F0H6"/>
<proteinExistence type="predicted"/>
<organism evidence="2 3">
    <name type="scientific">Phaeosphaeria nodorum (strain SN15 / ATCC MYA-4574 / FGSC 10173)</name>
    <name type="common">Glume blotch fungus</name>
    <name type="synonym">Parastagonospora nodorum</name>
    <dbReference type="NCBI Taxonomy" id="321614"/>
    <lineage>
        <taxon>Eukaryota</taxon>
        <taxon>Fungi</taxon>
        <taxon>Dikarya</taxon>
        <taxon>Ascomycota</taxon>
        <taxon>Pezizomycotina</taxon>
        <taxon>Dothideomycetes</taxon>
        <taxon>Pleosporomycetidae</taxon>
        <taxon>Pleosporales</taxon>
        <taxon>Pleosporineae</taxon>
        <taxon>Phaeosphaeriaceae</taxon>
        <taxon>Parastagonospora</taxon>
    </lineage>
</organism>
<evidence type="ECO:0000313" key="3">
    <source>
        <dbReference type="Proteomes" id="UP000663193"/>
    </source>
</evidence>
<dbReference type="EMBL" id="CP069028">
    <property type="protein sequence ID" value="QRC96461.1"/>
    <property type="molecule type" value="Genomic_DNA"/>
</dbReference>
<evidence type="ECO:0000313" key="2">
    <source>
        <dbReference type="EMBL" id="QRC96461.1"/>
    </source>
</evidence>
<dbReference type="Proteomes" id="UP000663193">
    <property type="component" value="Chromosome 6"/>
</dbReference>
<feature type="compositionally biased region" description="Basic and acidic residues" evidence="1">
    <location>
        <begin position="314"/>
        <end position="326"/>
    </location>
</feature>
<sequence>MNSQDLHGYEDAQSRKRMRHSILQDTTSQDNASSATLRQSSQHGLQRPSLLGLPGEIRNHIYSYLLPKCIQQARLVRFVGDLGFPGPTQVCALLRAEYLSLLLRQNLVVVPMTSASKFAEAFGATLQCYRSNLVVICDLIQDQNKIDILPLLLSVVDAPGLTIEFEIADECEDGFNDCELQDLSKLLDLGRWNISWRQDLRSAALKTLMIHYPFGQCGRDSEKVPMAVWLQLTLNKDYKKLWMEGTHSFRELEEFLADTGLDGLTAMDIRVGLTSTKNKGRGKGLRTKDEQKTIDWLLDRSKRTPNDVKAPPRMLKELEDDHGWQA</sequence>
<protein>
    <recommendedName>
        <fullName evidence="4">F-box domain-containing protein</fullName>
    </recommendedName>
</protein>
<dbReference type="OrthoDB" id="3792387at2759"/>
<dbReference type="VEuPathDB" id="FungiDB:JI435_013780"/>
<gene>
    <name evidence="2" type="ORF">JI435_013780</name>
</gene>
<feature type="compositionally biased region" description="Polar residues" evidence="1">
    <location>
        <begin position="25"/>
        <end position="44"/>
    </location>
</feature>